<dbReference type="OrthoDB" id="2910884at2"/>
<evidence type="ECO:0000313" key="4">
    <source>
        <dbReference type="Proteomes" id="UP000509327"/>
    </source>
</evidence>
<dbReference type="Proteomes" id="UP000509327">
    <property type="component" value="Chromosome"/>
</dbReference>
<proteinExistence type="predicted"/>
<reference evidence="2 4" key="2">
    <citation type="submission" date="2020-06" db="EMBL/GenBank/DDBJ databases">
        <title>Complete genome of Paenibacillus barcinonensis KACC11450.</title>
        <authorList>
            <person name="Kim M."/>
            <person name="Park Y.-J."/>
            <person name="Shin J.-H."/>
        </authorList>
    </citation>
    <scope>NUCLEOTIDE SEQUENCE [LARGE SCALE GENOMIC DNA]</scope>
    <source>
        <strain evidence="2 4">KACC11450</strain>
    </source>
</reference>
<evidence type="ECO:0000313" key="2">
    <source>
        <dbReference type="EMBL" id="QKS55857.1"/>
    </source>
</evidence>
<keyword evidence="4" id="KW-1185">Reference proteome</keyword>
<evidence type="ECO:0000313" key="1">
    <source>
        <dbReference type="EMBL" id="PYE51467.1"/>
    </source>
</evidence>
<dbReference type="Proteomes" id="UP000247790">
    <property type="component" value="Unassembled WGS sequence"/>
</dbReference>
<protein>
    <submittedName>
        <fullName evidence="1">Uncharacterized protein</fullName>
    </submittedName>
</protein>
<dbReference type="EMBL" id="CP054614">
    <property type="protein sequence ID" value="QKS55857.1"/>
    <property type="molecule type" value="Genomic_DNA"/>
</dbReference>
<name>A0A2V4VVI5_PAEBA</name>
<reference evidence="1 3" key="1">
    <citation type="submission" date="2018-06" db="EMBL/GenBank/DDBJ databases">
        <title>Genomic Encyclopedia of Type Strains, Phase III (KMG-III): the genomes of soil and plant-associated and newly described type strains.</title>
        <authorList>
            <person name="Whitman W."/>
        </authorList>
    </citation>
    <scope>NUCLEOTIDE SEQUENCE [LARGE SCALE GENOMIC DNA]</scope>
    <source>
        <strain evidence="1 3">CECT 7022</strain>
    </source>
</reference>
<organism evidence="1 3">
    <name type="scientific">Paenibacillus barcinonensis</name>
    <dbReference type="NCBI Taxonomy" id="198119"/>
    <lineage>
        <taxon>Bacteria</taxon>
        <taxon>Bacillati</taxon>
        <taxon>Bacillota</taxon>
        <taxon>Bacilli</taxon>
        <taxon>Bacillales</taxon>
        <taxon>Paenibacillaceae</taxon>
        <taxon>Paenibacillus</taxon>
    </lineage>
</organism>
<dbReference type="RefSeq" id="WP_110894537.1">
    <property type="nucleotide sequence ID" value="NZ_CP054614.1"/>
</dbReference>
<dbReference type="EMBL" id="QJSW01000002">
    <property type="protein sequence ID" value="PYE51467.1"/>
    <property type="molecule type" value="Genomic_DNA"/>
</dbReference>
<gene>
    <name evidence="1" type="ORF">DFQ00_102261</name>
    <name evidence="2" type="ORF">HUB98_05610</name>
</gene>
<evidence type="ECO:0000313" key="3">
    <source>
        <dbReference type="Proteomes" id="UP000247790"/>
    </source>
</evidence>
<accession>A0A2V4VVI5</accession>
<dbReference type="AlphaFoldDB" id="A0A2V4VVI5"/>
<sequence length="148" mass="17471">MTKYADWYYVREAEKVGLVASMDGVVERNRTELNNRLSAYFRNKMPGYNSYFNEDQCDDVLYSINEYINENKIDKYEIDFPISEGSDIHLLQITDNLQLKILVADEYHGGGDYSKYINVDKFIINEQTTEQDVDMLIEFINKYLNICR</sequence>